<dbReference type="Gene3D" id="1.20.120.450">
    <property type="entry name" value="dinb family like domain"/>
    <property type="match status" value="1"/>
</dbReference>
<dbReference type="Pfam" id="PF04978">
    <property type="entry name" value="MST"/>
    <property type="match status" value="1"/>
</dbReference>
<dbReference type="OrthoDB" id="4548523at2"/>
<proteinExistence type="predicted"/>
<dbReference type="Proteomes" id="UP000198832">
    <property type="component" value="Unassembled WGS sequence"/>
</dbReference>
<accession>A0A1I1NM17</accession>
<sequence length="191" mass="21752">MTTDPKAVWQRYYRERREALIGKVEDLSERDARMPRTPTGTNLLGIVKHVLNVEAIYLGLTFDRPFPGEHELVPEESYDVDPQTDWFATEHETLAGIIDLYRRVIAHAEETVELLDLDAVGHVEHWGGRAVTLHEILIHNFNDLCQHGGQVDILREGIDGAVGWRRPGDNVPDGYDWPAYVAKLTALAERY</sequence>
<reference evidence="1 2" key="1">
    <citation type="submission" date="2016-10" db="EMBL/GenBank/DDBJ databases">
        <authorList>
            <person name="de Groot N.N."/>
        </authorList>
    </citation>
    <scope>NUCLEOTIDE SEQUENCE [LARGE SCALE GENOMIC DNA]</scope>
    <source>
        <strain evidence="1 2">CGMCC 1.7056</strain>
    </source>
</reference>
<evidence type="ECO:0000313" key="2">
    <source>
        <dbReference type="Proteomes" id="UP000198832"/>
    </source>
</evidence>
<dbReference type="SUPFAM" id="SSF109854">
    <property type="entry name" value="DinB/YfiT-like putative metalloenzymes"/>
    <property type="match status" value="1"/>
</dbReference>
<organism evidence="1 2">
    <name type="scientific">Nocardioides terrae</name>
    <dbReference type="NCBI Taxonomy" id="574651"/>
    <lineage>
        <taxon>Bacteria</taxon>
        <taxon>Bacillati</taxon>
        <taxon>Actinomycetota</taxon>
        <taxon>Actinomycetes</taxon>
        <taxon>Propionibacteriales</taxon>
        <taxon>Nocardioidaceae</taxon>
        <taxon>Nocardioides</taxon>
    </lineage>
</organism>
<protein>
    <submittedName>
        <fullName evidence="1">Uncharacterized damage-inducible protein DinB (Forms a four-helix bundle)</fullName>
    </submittedName>
</protein>
<gene>
    <name evidence="1" type="ORF">SAMN04487968_11837</name>
</gene>
<dbReference type="RefSeq" id="WP_091126466.1">
    <property type="nucleotide sequence ID" value="NZ_FOLB01000018.1"/>
</dbReference>
<dbReference type="EMBL" id="FOLB01000018">
    <property type="protein sequence ID" value="SFC98711.1"/>
    <property type="molecule type" value="Genomic_DNA"/>
</dbReference>
<dbReference type="InterPro" id="IPR007061">
    <property type="entry name" value="MST-like"/>
</dbReference>
<evidence type="ECO:0000313" key="1">
    <source>
        <dbReference type="EMBL" id="SFC98711.1"/>
    </source>
</evidence>
<keyword evidence="2" id="KW-1185">Reference proteome</keyword>
<dbReference type="STRING" id="574651.SAMN04487968_11837"/>
<dbReference type="AlphaFoldDB" id="A0A1I1NM17"/>
<dbReference type="InterPro" id="IPR034660">
    <property type="entry name" value="DinB/YfiT-like"/>
</dbReference>
<name>A0A1I1NM17_9ACTN</name>